<dbReference type="HOGENOM" id="CLU_092032_2_0_5"/>
<proteinExistence type="predicted"/>
<gene>
    <name evidence="1" type="ORF">FP2506_07771</name>
</gene>
<dbReference type="PANTHER" id="PTHR39327">
    <property type="match status" value="1"/>
</dbReference>
<dbReference type="Pfam" id="PF06035">
    <property type="entry name" value="Peptidase_C93"/>
    <property type="match status" value="1"/>
</dbReference>
<dbReference type="AlphaFoldDB" id="Q0G6J2"/>
<accession>Q0G6J2</accession>
<evidence type="ECO:0000313" key="2">
    <source>
        <dbReference type="Proteomes" id="UP000004310"/>
    </source>
</evidence>
<dbReference type="Proteomes" id="UP000004310">
    <property type="component" value="Unassembled WGS sequence"/>
</dbReference>
<name>Q0G6J2_9HYPH</name>
<evidence type="ECO:0008006" key="3">
    <source>
        <dbReference type="Google" id="ProtNLM"/>
    </source>
</evidence>
<organism evidence="1 2">
    <name type="scientific">Fulvimarina pelagi HTCC2506</name>
    <dbReference type="NCBI Taxonomy" id="314231"/>
    <lineage>
        <taxon>Bacteria</taxon>
        <taxon>Pseudomonadati</taxon>
        <taxon>Pseudomonadota</taxon>
        <taxon>Alphaproteobacteria</taxon>
        <taxon>Hyphomicrobiales</taxon>
        <taxon>Aurantimonadaceae</taxon>
        <taxon>Fulvimarina</taxon>
    </lineage>
</organism>
<keyword evidence="2" id="KW-1185">Reference proteome</keyword>
<dbReference type="InterPro" id="IPR010319">
    <property type="entry name" value="Transglutaminase-like_Cys_pept"/>
</dbReference>
<sequence length="163" mass="18753">MSLNTYGYSFPPIAFYTFCETNSRLCNTSSGEKHIVLSDQRYKELRNVNTRVNRQIEQRADAKVYGQKDVWSLPDTVGDCEDFAIMKKDQLLKLGWPSSVLLLTVVKQPFSEEGHTLLTVRTSKGDIVLDNATDQIKLWHETKYRFFSVQAQGEMGKWLRVVP</sequence>
<comment type="caution">
    <text evidence="1">The sequence shown here is derived from an EMBL/GenBank/DDBJ whole genome shotgun (WGS) entry which is preliminary data.</text>
</comment>
<dbReference type="Gene3D" id="3.10.620.30">
    <property type="match status" value="1"/>
</dbReference>
<dbReference type="EMBL" id="AATP01000001">
    <property type="protein sequence ID" value="EAU42722.1"/>
    <property type="molecule type" value="Genomic_DNA"/>
</dbReference>
<evidence type="ECO:0000313" key="1">
    <source>
        <dbReference type="EMBL" id="EAU42722.1"/>
    </source>
</evidence>
<reference evidence="1 2" key="1">
    <citation type="journal article" date="2010" name="J. Bacteriol.">
        <title>Genome sequence of Fulvimarina pelagi HTCC2506T, a Mn(II)-oxidizing alphaproteobacterium possessing an aerobic anoxygenic photosynthetic gene cluster and Xanthorhodopsin.</title>
        <authorList>
            <person name="Kang I."/>
            <person name="Oh H.M."/>
            <person name="Lim S.I."/>
            <person name="Ferriera S."/>
            <person name="Giovannoni S.J."/>
            <person name="Cho J.C."/>
        </authorList>
    </citation>
    <scope>NUCLEOTIDE SEQUENCE [LARGE SCALE GENOMIC DNA]</scope>
    <source>
        <strain evidence="1 2">HTCC2506</strain>
    </source>
</reference>
<dbReference type="PANTHER" id="PTHR39327:SF1">
    <property type="entry name" value="BLR5470 PROTEIN"/>
    <property type="match status" value="1"/>
</dbReference>
<dbReference type="eggNOG" id="COG3672">
    <property type="taxonomic scope" value="Bacteria"/>
</dbReference>
<protein>
    <recommendedName>
        <fullName evidence="3">Transglutaminase-like cysteine peptidase, BTLCP</fullName>
    </recommendedName>
</protein>
<dbReference type="STRING" id="217511.GCA_001463845_00328"/>